<name>A0A2M4DLR5_ANODA</name>
<dbReference type="EMBL" id="GGFL01014322">
    <property type="protein sequence ID" value="MBW78500.1"/>
    <property type="molecule type" value="Transcribed_RNA"/>
</dbReference>
<protein>
    <submittedName>
        <fullName evidence="1">Putative secreted protein</fullName>
    </submittedName>
</protein>
<proteinExistence type="predicted"/>
<reference evidence="1" key="1">
    <citation type="submission" date="2018-01" db="EMBL/GenBank/DDBJ databases">
        <title>An insight into the sialome of Amazonian anophelines.</title>
        <authorList>
            <person name="Ribeiro J.M."/>
            <person name="Scarpassa V."/>
            <person name="Calvo E."/>
        </authorList>
    </citation>
    <scope>NUCLEOTIDE SEQUENCE</scope>
</reference>
<sequence length="79" mass="9025">MVRTKSAVIRLTLVKRASSIVKCLTAVYRPSGRATGTLIVVWYSSITWWTIRMKIRDCAAYTKSACRRKRSAAMADVWR</sequence>
<accession>A0A2M4DLR5</accession>
<organism evidence="1">
    <name type="scientific">Anopheles darlingi</name>
    <name type="common">Mosquito</name>
    <dbReference type="NCBI Taxonomy" id="43151"/>
    <lineage>
        <taxon>Eukaryota</taxon>
        <taxon>Metazoa</taxon>
        <taxon>Ecdysozoa</taxon>
        <taxon>Arthropoda</taxon>
        <taxon>Hexapoda</taxon>
        <taxon>Insecta</taxon>
        <taxon>Pterygota</taxon>
        <taxon>Neoptera</taxon>
        <taxon>Endopterygota</taxon>
        <taxon>Diptera</taxon>
        <taxon>Nematocera</taxon>
        <taxon>Culicoidea</taxon>
        <taxon>Culicidae</taxon>
        <taxon>Anophelinae</taxon>
        <taxon>Anopheles</taxon>
    </lineage>
</organism>
<dbReference type="AlphaFoldDB" id="A0A2M4DLR5"/>
<evidence type="ECO:0000313" key="1">
    <source>
        <dbReference type="EMBL" id="MBW78500.1"/>
    </source>
</evidence>